<evidence type="ECO:0000313" key="2">
    <source>
        <dbReference type="EMBL" id="EJK74216.1"/>
    </source>
</evidence>
<protein>
    <submittedName>
        <fullName evidence="2">Uncharacterized protein</fullName>
    </submittedName>
</protein>
<dbReference type="EMBL" id="AGNL01003856">
    <property type="protein sequence ID" value="EJK74216.1"/>
    <property type="molecule type" value="Genomic_DNA"/>
</dbReference>
<comment type="caution">
    <text evidence="2">The sequence shown here is derived from an EMBL/GenBank/DDBJ whole genome shotgun (WGS) entry which is preliminary data.</text>
</comment>
<feature type="compositionally biased region" description="Low complexity" evidence="1">
    <location>
        <begin position="118"/>
        <end position="130"/>
    </location>
</feature>
<reference evidence="2 3" key="1">
    <citation type="journal article" date="2012" name="Genome Biol.">
        <title>Genome and low-iron response of an oceanic diatom adapted to chronic iron limitation.</title>
        <authorList>
            <person name="Lommer M."/>
            <person name="Specht M."/>
            <person name="Roy A.S."/>
            <person name="Kraemer L."/>
            <person name="Andreson R."/>
            <person name="Gutowska M.A."/>
            <person name="Wolf J."/>
            <person name="Bergner S.V."/>
            <person name="Schilhabel M.B."/>
            <person name="Klostermeier U.C."/>
            <person name="Beiko R.G."/>
            <person name="Rosenstiel P."/>
            <person name="Hippler M."/>
            <person name="Laroche J."/>
        </authorList>
    </citation>
    <scope>NUCLEOTIDE SEQUENCE [LARGE SCALE GENOMIC DNA]</scope>
    <source>
        <strain evidence="2 3">CCMP1005</strain>
    </source>
</reference>
<feature type="region of interest" description="Disordered" evidence="1">
    <location>
        <begin position="60"/>
        <end position="81"/>
    </location>
</feature>
<feature type="region of interest" description="Disordered" evidence="1">
    <location>
        <begin position="179"/>
        <end position="203"/>
    </location>
</feature>
<evidence type="ECO:0000256" key="1">
    <source>
        <dbReference type="SAM" id="MobiDB-lite"/>
    </source>
</evidence>
<dbReference type="Proteomes" id="UP000266841">
    <property type="component" value="Unassembled WGS sequence"/>
</dbReference>
<dbReference type="AlphaFoldDB" id="K0TJY5"/>
<keyword evidence="3" id="KW-1185">Reference proteome</keyword>
<accession>K0TJY5</accession>
<evidence type="ECO:0000313" key="3">
    <source>
        <dbReference type="Proteomes" id="UP000266841"/>
    </source>
</evidence>
<name>K0TJY5_THAOC</name>
<feature type="region of interest" description="Disordered" evidence="1">
    <location>
        <begin position="110"/>
        <end position="130"/>
    </location>
</feature>
<sequence length="238" mass="25852">MNELCGLMEEMESYLSAPPISVPTERRSASKAFEMSNELHGVIGEMEDYLTATPISTPAETSVESATRPVSDWTGSIRSHSDSDLSRFEDLYPLSTPIADLNEVRECVEQLAGHEPPSRSSGSGGRSSSFSNSYELSSLCSTRTSKASNSTASTGRRQREHYFNNFGVGRMCMVCSSPGKESVSEDRCGTSPRYSINTEEPSDYSLTSRSLISRLSLNRSSTSTTSSGYHQGSPVFAC</sequence>
<organism evidence="2 3">
    <name type="scientific">Thalassiosira oceanica</name>
    <name type="common">Marine diatom</name>
    <dbReference type="NCBI Taxonomy" id="159749"/>
    <lineage>
        <taxon>Eukaryota</taxon>
        <taxon>Sar</taxon>
        <taxon>Stramenopiles</taxon>
        <taxon>Ochrophyta</taxon>
        <taxon>Bacillariophyta</taxon>
        <taxon>Coscinodiscophyceae</taxon>
        <taxon>Thalassiosirophycidae</taxon>
        <taxon>Thalassiosirales</taxon>
        <taxon>Thalassiosiraceae</taxon>
        <taxon>Thalassiosira</taxon>
    </lineage>
</organism>
<proteinExistence type="predicted"/>
<gene>
    <name evidence="2" type="ORF">THAOC_04118</name>
</gene>